<organism evidence="1 2">
    <name type="scientific">Aminomonas paucivorans DSM 12260</name>
    <dbReference type="NCBI Taxonomy" id="584708"/>
    <lineage>
        <taxon>Bacteria</taxon>
        <taxon>Thermotogati</taxon>
        <taxon>Synergistota</taxon>
        <taxon>Synergistia</taxon>
        <taxon>Synergistales</taxon>
        <taxon>Synergistaceae</taxon>
        <taxon>Aminomonas</taxon>
    </lineage>
</organism>
<accession>E3CZ08</accession>
<protein>
    <submittedName>
        <fullName evidence="1">Uncharacterized protein</fullName>
    </submittedName>
</protein>
<reference evidence="1 2" key="1">
    <citation type="journal article" date="2010" name="Stand. Genomic Sci.">
        <title>Non-contiguous finished genome sequence of Aminomonas paucivorans type strain (GLU-3).</title>
        <authorList>
            <person name="Pitluck S."/>
            <person name="Yasawong M."/>
            <person name="Held B."/>
            <person name="Lapidus A."/>
            <person name="Nolan M."/>
            <person name="Copeland A."/>
            <person name="Lucas S."/>
            <person name="Del Rio T.G."/>
            <person name="Tice H."/>
            <person name="Cheng J.F."/>
            <person name="Chertkov O."/>
            <person name="Goodwin L."/>
            <person name="Tapia R."/>
            <person name="Han C."/>
            <person name="Liolios K."/>
            <person name="Ivanova N."/>
            <person name="Mavromatis K."/>
            <person name="Ovchinnikova G."/>
            <person name="Pati A."/>
            <person name="Chen A."/>
            <person name="Palaniappan K."/>
            <person name="Land M."/>
            <person name="Hauser L."/>
            <person name="Chang Y.J."/>
            <person name="Jeffries C.D."/>
            <person name="Pukall R."/>
            <person name="Spring S."/>
            <person name="Rohde M."/>
            <person name="Sikorski J."/>
            <person name="Goker M."/>
            <person name="Woyke T."/>
            <person name="Bristow J."/>
            <person name="Eisen J.A."/>
            <person name="Markowitz V."/>
            <person name="Hugenholtz P."/>
            <person name="Kyrpides N.C."/>
            <person name="Klenk H.P."/>
        </authorList>
    </citation>
    <scope>NUCLEOTIDE SEQUENCE [LARGE SCALE GENOMIC DNA]</scope>
    <source>
        <strain evidence="1 2">DSM 12260</strain>
    </source>
</reference>
<proteinExistence type="predicted"/>
<gene>
    <name evidence="1" type="ORF">Apau_0346</name>
</gene>
<evidence type="ECO:0000313" key="2">
    <source>
        <dbReference type="Proteomes" id="UP000005096"/>
    </source>
</evidence>
<sequence>MTIPFHREQRGPRDLRDELLRLLIPSPPSTFLLRTDRPDGSLDRLVLVDCSLTPSPGHLVVLPAPLGRGFTARRLVAGEDPSSLFGVVTWILHDPR</sequence>
<dbReference type="PaxDb" id="584708-Apau_0346"/>
<dbReference type="HOGENOM" id="CLU_2353687_0_0_0"/>
<dbReference type="Proteomes" id="UP000005096">
    <property type="component" value="Chromosome"/>
</dbReference>
<dbReference type="OrthoDB" id="9787787at2"/>
<name>E3CZ08_9BACT</name>
<dbReference type="EMBL" id="CM001022">
    <property type="protein sequence ID" value="EFQ22781.1"/>
    <property type="molecule type" value="Genomic_DNA"/>
</dbReference>
<evidence type="ECO:0000313" key="1">
    <source>
        <dbReference type="EMBL" id="EFQ22781.1"/>
    </source>
</evidence>
<dbReference type="AlphaFoldDB" id="E3CZ08"/>
<dbReference type="RefSeq" id="WP_006299928.1">
    <property type="nucleotide sequence ID" value="NZ_CM001022.1"/>
</dbReference>
<keyword evidence="2" id="KW-1185">Reference proteome</keyword>
<dbReference type="STRING" id="584708.Apau_0346"/>